<dbReference type="Pfam" id="PF00756">
    <property type="entry name" value="Esterase"/>
    <property type="match status" value="1"/>
</dbReference>
<dbReference type="HOGENOM" id="CLU_037618_2_1_6"/>
<gene>
    <name evidence="2" type="primary">yieL</name>
    <name evidence="2" type="ordered locus">PAJ_3708</name>
</gene>
<evidence type="ECO:0000313" key="3">
    <source>
        <dbReference type="Proteomes" id="UP000006690"/>
    </source>
</evidence>
<sequence>MLLRQVMACCATRHGTGNRMMFKMTRYAAHQRAFQAAFSLRLRGNRHQKAQRDQQKGKFTHQYSVLIKGEKCSCCDDNANARRADKKMRVVARLLQKKRRTFHAREGLNFLNRITPCVFCVSLCSLPERKDAITTSPYIQPEPTMKKTLACFSFLAGSLLTGYAPALIAAPLPLTPDTSIPVSRYITALNPDHSITFRLFAPAAKQVAVVTGATPLSQQSHDMKKDSTGIWSWTSEPLKPNLYEYYFDVDGFRTPDTGSRFPKPQRQVNTSMILVPGSILDERNVPHGDVLTLTYHSTALKSERQVFVWAPPGYKADSKPLPVLYFYHGFGDTGLSAISQLRLPQIMDNLLAEGKIKPMLVVVPDTETDIVQAIPENFPPADRRKDFYPLNAAAADKELMQDIIPLIEKRFTVSTKPADRAIAGLSQGGYQALVSGMTHLSDFAWLASFSGVTTSTVPNEFVTRQLSQPQTVNKQLKNFTLVVGDKDIVTGKDIAGLKTELEKQGVKFHYTQYPGLGHEMDVWRPAYVEFVQQLFKPQSH</sequence>
<dbReference type="Gene3D" id="3.40.50.1820">
    <property type="entry name" value="alpha/beta hydrolase"/>
    <property type="match status" value="1"/>
</dbReference>
<dbReference type="GO" id="GO:0004553">
    <property type="term" value="F:hydrolase activity, hydrolyzing O-glycosyl compounds"/>
    <property type="evidence" value="ECO:0007669"/>
    <property type="project" value="InterPro"/>
</dbReference>
<dbReference type="InterPro" id="IPR050583">
    <property type="entry name" value="Mycobacterial_A85_antigen"/>
</dbReference>
<dbReference type="GO" id="GO:0016747">
    <property type="term" value="F:acyltransferase activity, transferring groups other than amino-acyl groups"/>
    <property type="evidence" value="ECO:0007669"/>
    <property type="project" value="TreeGrafter"/>
</dbReference>
<dbReference type="PANTHER" id="PTHR48098:SF1">
    <property type="entry name" value="DIACYLGLYCEROL ACYLTRANSFERASE_MYCOLYLTRANSFERASE AG85A"/>
    <property type="match status" value="1"/>
</dbReference>
<name>A0A0H3L326_PANAA</name>
<dbReference type="InterPro" id="IPR014756">
    <property type="entry name" value="Ig_E-set"/>
</dbReference>
<dbReference type="SUPFAM" id="SSF53474">
    <property type="entry name" value="alpha/beta-Hydrolases"/>
    <property type="match status" value="1"/>
</dbReference>
<reference evidence="3" key="1">
    <citation type="journal article" date="2012" name="Appl. Microbiol. Biotechnol.">
        <title>The complete genome sequence of Pantoea ananatis AJ13355, an organism with great biotechnological potential.</title>
        <authorList>
            <person name="Hara Y."/>
            <person name="Kadotani N."/>
            <person name="Izui H."/>
            <person name="Katashkina J.I."/>
            <person name="Kuvaeva T.M."/>
            <person name="Andreeva I.G."/>
            <person name="Golubeva L.I."/>
            <person name="Malko D.B."/>
            <person name="Makeev V.J."/>
            <person name="Mashko S.V."/>
            <person name="Kozlov Y.I."/>
        </authorList>
    </citation>
    <scope>NUCLEOTIDE SEQUENCE [LARGE SCALE GENOMIC DNA]</scope>
    <source>
        <strain evidence="3">AJ13355</strain>
    </source>
</reference>
<protein>
    <submittedName>
        <fullName evidence="2">Protein YieL</fullName>
    </submittedName>
</protein>
<dbReference type="Pfam" id="PF02922">
    <property type="entry name" value="CBM_48"/>
    <property type="match status" value="1"/>
</dbReference>
<dbReference type="InterPro" id="IPR029058">
    <property type="entry name" value="AB_hydrolase_fold"/>
</dbReference>
<dbReference type="eggNOG" id="COG2382">
    <property type="taxonomic scope" value="Bacteria"/>
</dbReference>
<evidence type="ECO:0000313" key="2">
    <source>
        <dbReference type="EMBL" id="BAK13787.1"/>
    </source>
</evidence>
<dbReference type="SUPFAM" id="SSF81296">
    <property type="entry name" value="E set domains"/>
    <property type="match status" value="1"/>
</dbReference>
<dbReference type="InterPro" id="IPR004193">
    <property type="entry name" value="Glyco_hydro_13_N"/>
</dbReference>
<dbReference type="AlphaFoldDB" id="A0A0H3L326"/>
<dbReference type="InterPro" id="IPR000801">
    <property type="entry name" value="Esterase-like"/>
</dbReference>
<feature type="domain" description="Glycoside hydrolase family 13 N-terminal" evidence="1">
    <location>
        <begin position="193"/>
        <end position="249"/>
    </location>
</feature>
<dbReference type="EMBL" id="AP012032">
    <property type="protein sequence ID" value="BAK13787.1"/>
    <property type="molecule type" value="Genomic_DNA"/>
</dbReference>
<proteinExistence type="predicted"/>
<dbReference type="GO" id="GO:0005975">
    <property type="term" value="P:carbohydrate metabolic process"/>
    <property type="evidence" value="ECO:0007669"/>
    <property type="project" value="InterPro"/>
</dbReference>
<organism evidence="2 3">
    <name type="scientific">Pantoea ananatis (strain AJ13355)</name>
    <dbReference type="NCBI Taxonomy" id="932677"/>
    <lineage>
        <taxon>Bacteria</taxon>
        <taxon>Pseudomonadati</taxon>
        <taxon>Pseudomonadota</taxon>
        <taxon>Gammaproteobacteria</taxon>
        <taxon>Enterobacterales</taxon>
        <taxon>Erwiniaceae</taxon>
        <taxon>Pantoea</taxon>
    </lineage>
</organism>
<dbReference type="PATRIC" id="fig|932677.3.peg.4277"/>
<dbReference type="InterPro" id="IPR013783">
    <property type="entry name" value="Ig-like_fold"/>
</dbReference>
<dbReference type="Proteomes" id="UP000006690">
    <property type="component" value="Chromosome"/>
</dbReference>
<dbReference type="CDD" id="cd11294">
    <property type="entry name" value="E_set_Esterase_like_N"/>
    <property type="match status" value="1"/>
</dbReference>
<dbReference type="PANTHER" id="PTHR48098">
    <property type="entry name" value="ENTEROCHELIN ESTERASE-RELATED"/>
    <property type="match status" value="1"/>
</dbReference>
<accession>A0A0H3L326</accession>
<evidence type="ECO:0000259" key="1">
    <source>
        <dbReference type="Pfam" id="PF02922"/>
    </source>
</evidence>
<dbReference type="KEGG" id="paj:PAJ_3708"/>
<dbReference type="Gene3D" id="2.60.40.10">
    <property type="entry name" value="Immunoglobulins"/>
    <property type="match status" value="1"/>
</dbReference>